<protein>
    <recommendedName>
        <fullName evidence="3">Reverse transcriptase domain-containing protein</fullName>
    </recommendedName>
</protein>
<evidence type="ECO:0000313" key="1">
    <source>
        <dbReference type="EMBL" id="KAG1313321.1"/>
    </source>
</evidence>
<dbReference type="Proteomes" id="UP000716291">
    <property type="component" value="Unassembled WGS sequence"/>
</dbReference>
<dbReference type="AlphaFoldDB" id="A0A9P6XGS9"/>
<dbReference type="Gene3D" id="3.30.70.270">
    <property type="match status" value="1"/>
</dbReference>
<dbReference type="InterPro" id="IPR043128">
    <property type="entry name" value="Rev_trsase/Diguanyl_cyclase"/>
</dbReference>
<dbReference type="InterPro" id="IPR043502">
    <property type="entry name" value="DNA/RNA_pol_sf"/>
</dbReference>
<name>A0A9P6XGS9_RHIOR</name>
<sequence>MRTPQPWRIKQMKRQPEDQLVDDAAIQQSLQARIIQVSPTQSKGHLLNFFTIQEPTKLRPTLDCTILNRFLQVRHFKMEGVLALRDIIEQDDFICKVNFKDAYVVVPIHQDSQKYWTFMKIIPPSEKLVLKLLPSTMKSLFLMLKI</sequence>
<organism evidence="1 2">
    <name type="scientific">Rhizopus oryzae</name>
    <name type="common">Mucormycosis agent</name>
    <name type="synonym">Rhizopus arrhizus var. delemar</name>
    <dbReference type="NCBI Taxonomy" id="64495"/>
    <lineage>
        <taxon>Eukaryota</taxon>
        <taxon>Fungi</taxon>
        <taxon>Fungi incertae sedis</taxon>
        <taxon>Mucoromycota</taxon>
        <taxon>Mucoromycotina</taxon>
        <taxon>Mucoromycetes</taxon>
        <taxon>Mucorales</taxon>
        <taxon>Mucorineae</taxon>
        <taxon>Rhizopodaceae</taxon>
        <taxon>Rhizopus</taxon>
    </lineage>
</organism>
<dbReference type="SUPFAM" id="SSF56672">
    <property type="entry name" value="DNA/RNA polymerases"/>
    <property type="match status" value="1"/>
</dbReference>
<accession>A0A9P6XGS9</accession>
<reference evidence="1" key="1">
    <citation type="journal article" date="2020" name="Microb. Genom.">
        <title>Genetic diversity of clinical and environmental Mucorales isolates obtained from an investigation of mucormycosis cases among solid organ transplant recipients.</title>
        <authorList>
            <person name="Nguyen M.H."/>
            <person name="Kaul D."/>
            <person name="Muto C."/>
            <person name="Cheng S.J."/>
            <person name="Richter R.A."/>
            <person name="Bruno V.M."/>
            <person name="Liu G."/>
            <person name="Beyhan S."/>
            <person name="Sundermann A.J."/>
            <person name="Mounaud S."/>
            <person name="Pasculle A.W."/>
            <person name="Nierman W.C."/>
            <person name="Driscoll E."/>
            <person name="Cumbie R."/>
            <person name="Clancy C.J."/>
            <person name="Dupont C.L."/>
        </authorList>
    </citation>
    <scope>NUCLEOTIDE SEQUENCE</scope>
    <source>
        <strain evidence="1">GL11</strain>
    </source>
</reference>
<dbReference type="EMBL" id="JAANQT010000202">
    <property type="protein sequence ID" value="KAG1313321.1"/>
    <property type="molecule type" value="Genomic_DNA"/>
</dbReference>
<keyword evidence="2" id="KW-1185">Reference proteome</keyword>
<evidence type="ECO:0008006" key="3">
    <source>
        <dbReference type="Google" id="ProtNLM"/>
    </source>
</evidence>
<comment type="caution">
    <text evidence="1">The sequence shown here is derived from an EMBL/GenBank/DDBJ whole genome shotgun (WGS) entry which is preliminary data.</text>
</comment>
<dbReference type="Gene3D" id="3.10.10.10">
    <property type="entry name" value="HIV Type 1 Reverse Transcriptase, subunit A, domain 1"/>
    <property type="match status" value="1"/>
</dbReference>
<gene>
    <name evidence="1" type="ORF">G6F64_002347</name>
</gene>
<evidence type="ECO:0000313" key="2">
    <source>
        <dbReference type="Proteomes" id="UP000716291"/>
    </source>
</evidence>
<proteinExistence type="predicted"/>